<keyword evidence="2" id="KW-0843">Virulence</keyword>
<dbReference type="SUPFAM" id="SSF53955">
    <property type="entry name" value="Lysozyme-like"/>
    <property type="match status" value="1"/>
</dbReference>
<dbReference type="SMART" id="SM00257">
    <property type="entry name" value="LysM"/>
    <property type="match status" value="1"/>
</dbReference>
<evidence type="ECO:0000313" key="7">
    <source>
        <dbReference type="Proteomes" id="UP000191612"/>
    </source>
</evidence>
<proteinExistence type="predicted"/>
<evidence type="ECO:0000259" key="5">
    <source>
        <dbReference type="PROSITE" id="PS51782"/>
    </source>
</evidence>
<evidence type="ECO:0000256" key="1">
    <source>
        <dbReference type="ARBA" id="ARBA00022669"/>
    </source>
</evidence>
<dbReference type="PANTHER" id="PTHR34997">
    <property type="entry name" value="AM15"/>
    <property type="match status" value="1"/>
</dbReference>
<dbReference type="Gene3D" id="1.10.530.10">
    <property type="match status" value="1"/>
</dbReference>
<evidence type="ECO:0000313" key="6">
    <source>
        <dbReference type="EMBL" id="OQD93050.1"/>
    </source>
</evidence>
<comment type="caution">
    <text evidence="6">The sequence shown here is derived from an EMBL/GenBank/DDBJ whole genome shotgun (WGS) entry which is preliminary data.</text>
</comment>
<dbReference type="GO" id="GO:0008061">
    <property type="term" value="F:chitin binding"/>
    <property type="evidence" value="ECO:0007669"/>
    <property type="project" value="UniProtKB-KW"/>
</dbReference>
<dbReference type="PANTHER" id="PTHR34997:SF1">
    <property type="entry name" value="PEPTIDOGLYCAN-BINDING LYSIN DOMAIN"/>
    <property type="match status" value="1"/>
</dbReference>
<dbReference type="EMBL" id="MDYO01000035">
    <property type="protein sequence ID" value="OQD93050.1"/>
    <property type="molecule type" value="Genomic_DNA"/>
</dbReference>
<feature type="domain" description="LysM" evidence="5">
    <location>
        <begin position="378"/>
        <end position="424"/>
    </location>
</feature>
<feature type="compositionally biased region" description="Low complexity" evidence="3">
    <location>
        <begin position="302"/>
        <end position="366"/>
    </location>
</feature>
<dbReference type="InterPro" id="IPR018392">
    <property type="entry name" value="LysM"/>
</dbReference>
<feature type="compositionally biased region" description="Polar residues" evidence="3">
    <location>
        <begin position="276"/>
        <end position="299"/>
    </location>
</feature>
<dbReference type="Gene3D" id="3.10.350.10">
    <property type="entry name" value="LysM domain"/>
    <property type="match status" value="1"/>
</dbReference>
<dbReference type="InterPro" id="IPR036779">
    <property type="entry name" value="LysM_dom_sf"/>
</dbReference>
<keyword evidence="1" id="KW-0147">Chitin-binding</keyword>
<dbReference type="InterPro" id="IPR023346">
    <property type="entry name" value="Lysozyme-like_dom_sf"/>
</dbReference>
<protein>
    <recommendedName>
        <fullName evidence="5">LysM domain-containing protein</fullName>
    </recommendedName>
</protein>
<dbReference type="STRING" id="60172.A0A1V6QUZ8"/>
<keyword evidence="7" id="KW-1185">Reference proteome</keyword>
<evidence type="ECO:0000256" key="2">
    <source>
        <dbReference type="ARBA" id="ARBA00023026"/>
    </source>
</evidence>
<accession>A0A1V6QUZ8</accession>
<feature type="signal peptide" evidence="4">
    <location>
        <begin position="1"/>
        <end position="19"/>
    </location>
</feature>
<dbReference type="InterPro" id="IPR052210">
    <property type="entry name" value="LysM1-like"/>
</dbReference>
<sequence>MFFPSLILAAGSLSTLIQAIPHGAKSHHHSLHRRAAATYAVMGGNGDASDGWPSMGQWSEYETLWSLNQILIAASCDNSDDETSDINTSIKSIASETGVDARFILAIIMQESKGCVRVQSTDNGVVNTGLMQSHAGEGSCNKDGSKTTPCPSSMIKQMIQDGTAGTTQGDGLKQCFEAQSGASATKYYKAARTYNSGSIDSSGNLGQGGATHCYASDIANRVRGWAGDVTECIESTIGTITSGLESALTGDDDSSSSSSSTAAEQPTETAEPAEPVQTSSSTAVEQPTETAAPIQTTSAPVEAAQPAETSSAASTETTPVAPAPTWTPSANVHLAAQTTATPSWTTRSTPAATTAPAASNPSSGTAPLYPHATSSCQKYYTVTSGDFCAKLTETVGISFSNLRSLNPGLDENCSDLWLGYQYCIKA</sequence>
<dbReference type="SUPFAM" id="SSF54106">
    <property type="entry name" value="LysM domain"/>
    <property type="match status" value="1"/>
</dbReference>
<dbReference type="PROSITE" id="PS51782">
    <property type="entry name" value="LYSM"/>
    <property type="match status" value="1"/>
</dbReference>
<gene>
    <name evidence="6" type="ORF">PENSOL_c035G10276</name>
</gene>
<feature type="region of interest" description="Disordered" evidence="3">
    <location>
        <begin position="244"/>
        <end position="366"/>
    </location>
</feature>
<feature type="compositionally biased region" description="Low complexity" evidence="3">
    <location>
        <begin position="255"/>
        <end position="275"/>
    </location>
</feature>
<organism evidence="6 7">
    <name type="scientific">Penicillium solitum</name>
    <dbReference type="NCBI Taxonomy" id="60172"/>
    <lineage>
        <taxon>Eukaryota</taxon>
        <taxon>Fungi</taxon>
        <taxon>Dikarya</taxon>
        <taxon>Ascomycota</taxon>
        <taxon>Pezizomycotina</taxon>
        <taxon>Eurotiomycetes</taxon>
        <taxon>Eurotiomycetidae</taxon>
        <taxon>Eurotiales</taxon>
        <taxon>Aspergillaceae</taxon>
        <taxon>Penicillium</taxon>
    </lineage>
</organism>
<feature type="chain" id="PRO_5013048360" description="LysM domain-containing protein" evidence="4">
    <location>
        <begin position="20"/>
        <end position="426"/>
    </location>
</feature>
<dbReference type="CDD" id="cd00118">
    <property type="entry name" value="LysM"/>
    <property type="match status" value="1"/>
</dbReference>
<name>A0A1V6QUZ8_9EURO</name>
<keyword evidence="4" id="KW-0732">Signal</keyword>
<evidence type="ECO:0000256" key="4">
    <source>
        <dbReference type="SAM" id="SignalP"/>
    </source>
</evidence>
<dbReference type="Proteomes" id="UP000191612">
    <property type="component" value="Unassembled WGS sequence"/>
</dbReference>
<reference evidence="7" key="1">
    <citation type="journal article" date="2017" name="Nat. Microbiol.">
        <title>Global analysis of biosynthetic gene clusters reveals vast potential of secondary metabolite production in Penicillium species.</title>
        <authorList>
            <person name="Nielsen J.C."/>
            <person name="Grijseels S."/>
            <person name="Prigent S."/>
            <person name="Ji B."/>
            <person name="Dainat J."/>
            <person name="Nielsen K.F."/>
            <person name="Frisvad J.C."/>
            <person name="Workman M."/>
            <person name="Nielsen J."/>
        </authorList>
    </citation>
    <scope>NUCLEOTIDE SEQUENCE [LARGE SCALE GENOMIC DNA]</scope>
    <source>
        <strain evidence="7">IBT 29525</strain>
    </source>
</reference>
<evidence type="ECO:0000256" key="3">
    <source>
        <dbReference type="SAM" id="MobiDB-lite"/>
    </source>
</evidence>
<dbReference type="AlphaFoldDB" id="A0A1V6QUZ8"/>